<evidence type="ECO:0000259" key="1">
    <source>
        <dbReference type="PROSITE" id="PS50097"/>
    </source>
</evidence>
<evidence type="ECO:0000313" key="3">
    <source>
        <dbReference type="Proteomes" id="UP000835052"/>
    </source>
</evidence>
<dbReference type="Proteomes" id="UP000835052">
    <property type="component" value="Unassembled WGS sequence"/>
</dbReference>
<dbReference type="Gene3D" id="3.30.710.10">
    <property type="entry name" value="Potassium Channel Kv1.1, Chain A"/>
    <property type="match status" value="1"/>
</dbReference>
<dbReference type="CDD" id="cd18186">
    <property type="entry name" value="BTB_POZ_ZBTB_KLHL-like"/>
    <property type="match status" value="1"/>
</dbReference>
<dbReference type="SMART" id="SM00225">
    <property type="entry name" value="BTB"/>
    <property type="match status" value="1"/>
</dbReference>
<dbReference type="SUPFAM" id="SSF54695">
    <property type="entry name" value="POZ domain"/>
    <property type="match status" value="1"/>
</dbReference>
<organism evidence="2 3">
    <name type="scientific">Caenorhabditis auriculariae</name>
    <dbReference type="NCBI Taxonomy" id="2777116"/>
    <lineage>
        <taxon>Eukaryota</taxon>
        <taxon>Metazoa</taxon>
        <taxon>Ecdysozoa</taxon>
        <taxon>Nematoda</taxon>
        <taxon>Chromadorea</taxon>
        <taxon>Rhabditida</taxon>
        <taxon>Rhabditina</taxon>
        <taxon>Rhabditomorpha</taxon>
        <taxon>Rhabditoidea</taxon>
        <taxon>Rhabditidae</taxon>
        <taxon>Peloderinae</taxon>
        <taxon>Caenorhabditis</taxon>
    </lineage>
</organism>
<dbReference type="InterPro" id="IPR000210">
    <property type="entry name" value="BTB/POZ_dom"/>
</dbReference>
<feature type="domain" description="BTB" evidence="1">
    <location>
        <begin position="14"/>
        <end position="77"/>
    </location>
</feature>
<sequence>MDVFQRMLDEKVYTNLNVTAEGQTIGVHRGVLASRSPVFREMLEKGTKEEIEFEDLEFETLQHFINYIYFKPIVVDETMTCKLLAAAERYAVDDLTQKCKEDVDCFLKMENAFNVAALGDSLKCRTLQSKAAEFIADILSKLVMPSAFNKVVPDHDFVNSVLEKITRKEEERRRIGNNRFEEHSFTEILQEAVKAMIGCRKLKRIEKS</sequence>
<reference evidence="2" key="1">
    <citation type="submission" date="2020-10" db="EMBL/GenBank/DDBJ databases">
        <authorList>
            <person name="Kikuchi T."/>
        </authorList>
    </citation>
    <scope>NUCLEOTIDE SEQUENCE</scope>
    <source>
        <strain evidence="2">NKZ352</strain>
    </source>
</reference>
<dbReference type="InterPro" id="IPR011333">
    <property type="entry name" value="SKP1/BTB/POZ_sf"/>
</dbReference>
<comment type="caution">
    <text evidence="2">The sequence shown here is derived from an EMBL/GenBank/DDBJ whole genome shotgun (WGS) entry which is preliminary data.</text>
</comment>
<name>A0A8S1GT78_9PELO</name>
<evidence type="ECO:0000313" key="2">
    <source>
        <dbReference type="EMBL" id="CAD6186164.1"/>
    </source>
</evidence>
<dbReference type="Pfam" id="PF00651">
    <property type="entry name" value="BTB"/>
    <property type="match status" value="1"/>
</dbReference>
<dbReference type="PROSITE" id="PS50097">
    <property type="entry name" value="BTB"/>
    <property type="match status" value="1"/>
</dbReference>
<dbReference type="OrthoDB" id="5877862at2759"/>
<protein>
    <recommendedName>
        <fullName evidence="1">BTB domain-containing protein</fullName>
    </recommendedName>
</protein>
<gene>
    <name evidence="2" type="ORF">CAUJ_LOCUS2083</name>
</gene>
<keyword evidence="3" id="KW-1185">Reference proteome</keyword>
<proteinExistence type="predicted"/>
<accession>A0A8S1GT78</accession>
<dbReference type="PANTHER" id="PTHR24413">
    <property type="entry name" value="SPECKLE-TYPE POZ PROTEIN"/>
    <property type="match status" value="1"/>
</dbReference>
<dbReference type="EMBL" id="CAJGYM010000004">
    <property type="protein sequence ID" value="CAD6186164.1"/>
    <property type="molecule type" value="Genomic_DNA"/>
</dbReference>
<dbReference type="AlphaFoldDB" id="A0A8S1GT78"/>